<dbReference type="SUPFAM" id="SSF55718">
    <property type="entry name" value="SCP-like"/>
    <property type="match status" value="1"/>
</dbReference>
<comment type="similarity">
    <text evidence="1 4">Belongs to the acetyltransferase Eis family.</text>
</comment>
<dbReference type="Pfam" id="PF13530">
    <property type="entry name" value="SCP2_2"/>
    <property type="match status" value="1"/>
</dbReference>
<evidence type="ECO:0000256" key="1">
    <source>
        <dbReference type="ARBA" id="ARBA00009213"/>
    </source>
</evidence>
<comment type="subunit">
    <text evidence="4">Homohexamer; trimer of dimers.</text>
</comment>
<dbReference type="InterPro" id="IPR022902">
    <property type="entry name" value="NAcTrfase_Eis"/>
</dbReference>
<dbReference type="InterPro" id="IPR041380">
    <property type="entry name" value="Acetyltransf_17"/>
</dbReference>
<feature type="binding site" evidence="4">
    <location>
        <begin position="110"/>
        <end position="112"/>
    </location>
    <ligand>
        <name>acetyl-CoA</name>
        <dbReference type="ChEBI" id="CHEBI:57288"/>
    </ligand>
</feature>
<keyword evidence="3 4" id="KW-0012">Acyltransferase</keyword>
<dbReference type="PANTHER" id="PTHR37817:SF1">
    <property type="entry name" value="N-ACETYLTRANSFERASE EIS"/>
    <property type="match status" value="1"/>
</dbReference>
<dbReference type="RefSeq" id="WP_231821238.1">
    <property type="nucleotide sequence ID" value="NZ_CP082781.1"/>
</dbReference>
<feature type="active site" description="Proton acceptor; via carboxylate" evidence="4">
    <location>
        <position position="433"/>
    </location>
</feature>
<sequence length="433" mass="46026">MSLIDAHDVPLDPTSRDRLAASGLEYRIVDLADPAAGRAFARADARGFLDAAPSEESADFMRDALSYRRNVGVFPPAAGPEALPVATVNGWVTPMTVPGGEIPMWAISAVTVSATHRRRGIARNLLEGELRAAAAAGVPLAGLTASEATIYGRYGFAPALPVARMRIDTRTAGWRAAPAPGRFEYIEKEELATTLSEVHERSRGDRVGNIPGWPGRWERMAGLAPGDDKASSVRAVRYLDEDGAVRGVLVFSLSPSSPDAFRFTLSVSHLGAETAEATRALWAFALQHDLVDTVTADLRPLDDPLPWLVVDQRSVEMTVHDHGWLRVLDVPAVLTARTYASPLSLVLGVQDPLGIAGGTWQVVIGDDGVAQVEVTDAEPELQADVETLSALYAGGVTPGALHAAGRLDASPERVAALDAALRTSTAPLLGIWY</sequence>
<protein>
    <submittedName>
        <fullName evidence="6">GNAT family N-acetyltransferase</fullName>
        <ecNumber evidence="6">2.3.1.-</ecNumber>
    </submittedName>
</protein>
<dbReference type="InterPro" id="IPR025559">
    <property type="entry name" value="Eis_dom"/>
</dbReference>
<evidence type="ECO:0000256" key="3">
    <source>
        <dbReference type="ARBA" id="ARBA00023315"/>
    </source>
</evidence>
<accession>A0ABY3RXI3</accession>
<feature type="active site" description="Proton donor" evidence="4">
    <location>
        <position position="151"/>
    </location>
</feature>
<reference evidence="6 7" key="1">
    <citation type="submission" date="2023-01" db="EMBL/GenBank/DDBJ databases">
        <title>Characterization of estradiol degrading bacteria Microbacterium sp. MZT7 and reveal degrading genes through genome analysis.</title>
        <authorList>
            <person name="Hao P."/>
            <person name="Gao Y."/>
        </authorList>
    </citation>
    <scope>NUCLEOTIDE SEQUENCE [LARGE SCALE GENOMIC DNA]</scope>
    <source>
        <strain evidence="6 7">MZT7</strain>
    </source>
</reference>
<evidence type="ECO:0000313" key="6">
    <source>
        <dbReference type="EMBL" id="UGS28030.1"/>
    </source>
</evidence>
<dbReference type="EC" id="2.3.1.-" evidence="6"/>
<feature type="binding site" evidence="4">
    <location>
        <begin position="146"/>
        <end position="147"/>
    </location>
    <ligand>
        <name>acetyl-CoA</name>
        <dbReference type="ChEBI" id="CHEBI:57288"/>
    </ligand>
</feature>
<dbReference type="PROSITE" id="PS51186">
    <property type="entry name" value="GNAT"/>
    <property type="match status" value="1"/>
</dbReference>
<dbReference type="SUPFAM" id="SSF55729">
    <property type="entry name" value="Acyl-CoA N-acyltransferases (Nat)"/>
    <property type="match status" value="1"/>
</dbReference>
<gene>
    <name evidence="6" type="ORF">K8F61_07690</name>
</gene>
<keyword evidence="2 4" id="KW-0808">Transferase</keyword>
<organism evidence="6 7">
    <name type="scientific">Microbacterium resistens</name>
    <dbReference type="NCBI Taxonomy" id="156977"/>
    <lineage>
        <taxon>Bacteria</taxon>
        <taxon>Bacillati</taxon>
        <taxon>Actinomycetota</taxon>
        <taxon>Actinomycetes</taxon>
        <taxon>Micrococcales</taxon>
        <taxon>Microbacteriaceae</taxon>
        <taxon>Microbacterium</taxon>
    </lineage>
</organism>
<keyword evidence="7" id="KW-1185">Reference proteome</keyword>
<feature type="domain" description="N-acetyltransferase" evidence="5">
    <location>
        <begin position="24"/>
        <end position="180"/>
    </location>
</feature>
<dbReference type="Pfam" id="PF13527">
    <property type="entry name" value="Acetyltransf_9"/>
    <property type="match status" value="1"/>
</dbReference>
<dbReference type="PANTHER" id="PTHR37817">
    <property type="entry name" value="N-ACETYLTRANSFERASE EIS"/>
    <property type="match status" value="1"/>
</dbReference>
<evidence type="ECO:0000256" key="4">
    <source>
        <dbReference type="HAMAP-Rule" id="MF_01812"/>
    </source>
</evidence>
<feature type="binding site" evidence="4">
    <location>
        <begin position="118"/>
        <end position="123"/>
    </location>
    <ligand>
        <name>acetyl-CoA</name>
        <dbReference type="ChEBI" id="CHEBI:57288"/>
    </ligand>
</feature>
<name>A0ABY3RXI3_9MICO</name>
<dbReference type="Gene3D" id="3.40.630.30">
    <property type="match status" value="2"/>
</dbReference>
<dbReference type="Proteomes" id="UP001199642">
    <property type="component" value="Chromosome"/>
</dbReference>
<evidence type="ECO:0000259" key="5">
    <source>
        <dbReference type="PROSITE" id="PS51186"/>
    </source>
</evidence>
<dbReference type="Gene3D" id="3.30.1050.10">
    <property type="entry name" value="SCP2 sterol-binding domain"/>
    <property type="match status" value="1"/>
</dbReference>
<dbReference type="InterPro" id="IPR036527">
    <property type="entry name" value="SCP2_sterol-bd_dom_sf"/>
</dbReference>
<dbReference type="InterPro" id="IPR016181">
    <property type="entry name" value="Acyl_CoA_acyltransferase"/>
</dbReference>
<dbReference type="InterPro" id="IPR051554">
    <property type="entry name" value="Acetyltransferase_Eis"/>
</dbReference>
<proteinExistence type="inferred from homology"/>
<dbReference type="Pfam" id="PF17668">
    <property type="entry name" value="Acetyltransf_17"/>
    <property type="match status" value="1"/>
</dbReference>
<dbReference type="HAMAP" id="MF_01812">
    <property type="entry name" value="Eis"/>
    <property type="match status" value="1"/>
</dbReference>
<dbReference type="GO" id="GO:0016746">
    <property type="term" value="F:acyltransferase activity"/>
    <property type="evidence" value="ECO:0007669"/>
    <property type="project" value="UniProtKB-KW"/>
</dbReference>
<evidence type="ECO:0000256" key="2">
    <source>
        <dbReference type="ARBA" id="ARBA00022679"/>
    </source>
</evidence>
<evidence type="ECO:0000313" key="7">
    <source>
        <dbReference type="Proteomes" id="UP001199642"/>
    </source>
</evidence>
<dbReference type="InterPro" id="IPR000182">
    <property type="entry name" value="GNAT_dom"/>
</dbReference>
<dbReference type="EMBL" id="CP082781">
    <property type="protein sequence ID" value="UGS28030.1"/>
    <property type="molecule type" value="Genomic_DNA"/>
</dbReference>